<dbReference type="InterPro" id="IPR020556">
    <property type="entry name" value="Amidase_CS"/>
</dbReference>
<dbReference type="PANTHER" id="PTHR46072">
    <property type="entry name" value="AMIDASE-RELATED-RELATED"/>
    <property type="match status" value="1"/>
</dbReference>
<dbReference type="SUPFAM" id="SSF75304">
    <property type="entry name" value="Amidase signature (AS) enzymes"/>
    <property type="match status" value="1"/>
</dbReference>
<keyword evidence="9" id="KW-1185">Reference proteome</keyword>
<gene>
    <name evidence="8" type="ORF">EIP91_010541</name>
</gene>
<feature type="binding site" evidence="6">
    <location>
        <position position="184"/>
    </location>
    <ligand>
        <name>substrate</name>
    </ligand>
</feature>
<dbReference type="EMBL" id="RWJN01000637">
    <property type="protein sequence ID" value="TCD60219.1"/>
    <property type="molecule type" value="Genomic_DNA"/>
</dbReference>
<dbReference type="STRING" id="92696.A0A4R0R8E0"/>
<dbReference type="OrthoDB" id="6428749at2759"/>
<evidence type="ECO:0000256" key="4">
    <source>
        <dbReference type="ARBA" id="ARBA00022801"/>
    </source>
</evidence>
<keyword evidence="4" id="KW-0378">Hydrolase</keyword>
<accession>A0A4R0R8E0</accession>
<dbReference type="Gene3D" id="3.90.1300.10">
    <property type="entry name" value="Amidase signature (AS) domain"/>
    <property type="match status" value="1"/>
</dbReference>
<dbReference type="Pfam" id="PF01425">
    <property type="entry name" value="Amidase"/>
    <property type="match status" value="1"/>
</dbReference>
<reference evidence="8 9" key="1">
    <citation type="submission" date="2018-11" db="EMBL/GenBank/DDBJ databases">
        <title>Genome assembly of Steccherinum ochraceum LE-BIN_3174, the white-rot fungus of the Steccherinaceae family (The Residual Polyporoid clade, Polyporales, Basidiomycota).</title>
        <authorList>
            <person name="Fedorova T.V."/>
            <person name="Glazunova O.A."/>
            <person name="Landesman E.O."/>
            <person name="Moiseenko K.V."/>
            <person name="Psurtseva N.V."/>
            <person name="Savinova O.S."/>
            <person name="Shakhova N.V."/>
            <person name="Tyazhelova T.V."/>
            <person name="Vasina D.V."/>
        </authorList>
    </citation>
    <scope>NUCLEOTIDE SEQUENCE [LARGE SCALE GENOMIC DNA]</scope>
    <source>
        <strain evidence="8 9">LE-BIN_3174</strain>
    </source>
</reference>
<feature type="active site" description="Charge relay system" evidence="5">
    <location>
        <position position="210"/>
    </location>
</feature>
<evidence type="ECO:0000256" key="6">
    <source>
        <dbReference type="PIRSR" id="PIRSR001221-2"/>
    </source>
</evidence>
<evidence type="ECO:0000256" key="1">
    <source>
        <dbReference type="ARBA" id="ARBA00001311"/>
    </source>
</evidence>
<comment type="similarity">
    <text evidence="2">Belongs to the amidase family.</text>
</comment>
<dbReference type="Proteomes" id="UP000292702">
    <property type="component" value="Unassembled WGS sequence"/>
</dbReference>
<evidence type="ECO:0000256" key="2">
    <source>
        <dbReference type="ARBA" id="ARBA00009199"/>
    </source>
</evidence>
<feature type="binding site" evidence="6">
    <location>
        <position position="210"/>
    </location>
    <ligand>
        <name>substrate</name>
    </ligand>
</feature>
<evidence type="ECO:0000256" key="3">
    <source>
        <dbReference type="ARBA" id="ARBA00012922"/>
    </source>
</evidence>
<protein>
    <recommendedName>
        <fullName evidence="3">amidase</fullName>
        <ecNumber evidence="3">3.5.1.4</ecNumber>
    </recommendedName>
</protein>
<dbReference type="InterPro" id="IPR023631">
    <property type="entry name" value="Amidase_dom"/>
</dbReference>
<dbReference type="PANTHER" id="PTHR46072:SF2">
    <property type="entry name" value="AMIDASE (EUROFUNG)"/>
    <property type="match status" value="1"/>
</dbReference>
<comment type="caution">
    <text evidence="8">The sequence shown here is derived from an EMBL/GenBank/DDBJ whole genome shotgun (WGS) entry which is preliminary data.</text>
</comment>
<dbReference type="PIRSF" id="PIRSF001221">
    <property type="entry name" value="Amidase_fungi"/>
    <property type="match status" value="1"/>
</dbReference>
<dbReference type="PROSITE" id="PS00571">
    <property type="entry name" value="AMIDASES"/>
    <property type="match status" value="1"/>
</dbReference>
<evidence type="ECO:0000256" key="5">
    <source>
        <dbReference type="PIRSR" id="PIRSR001221-1"/>
    </source>
</evidence>
<feature type="active site" description="Acyl-ester intermediate" evidence="5">
    <location>
        <position position="234"/>
    </location>
</feature>
<dbReference type="GO" id="GO:0004040">
    <property type="term" value="F:amidase activity"/>
    <property type="evidence" value="ECO:0007669"/>
    <property type="project" value="UniProtKB-EC"/>
</dbReference>
<name>A0A4R0R8E0_9APHY</name>
<feature type="active site" description="Charge relay system" evidence="5">
    <location>
        <position position="135"/>
    </location>
</feature>
<feature type="binding site" evidence="6">
    <location>
        <begin position="231"/>
        <end position="234"/>
    </location>
    <ligand>
        <name>substrate</name>
    </ligand>
</feature>
<dbReference type="EC" id="3.5.1.4" evidence="3"/>
<sequence>MSSVSQSSNWRALAADKKHRQEAAIPKEWRIPPVPDTQLDVTSVPEKCGLLTEKELEITNTDVTTLLARLSSAQWSSVEVTLAFYKRAIVAQQVVNCLTEIFVERALARARELDEHLKTTGRVVGLLHGLPVSCKDMIRIKGLETTMGYASWVGKYNEDNSVIVDILYELGANPFVQTNVPQTLMWGETNNLIFGRTLNPHNRSLTSGGSSGGEGALLAMRGSPLGIGSDIAGSIRIPSAFNGLYGVRPSYGRIPFSGALSILEGSDTSPAVFGPIAHDVASVKIFMQAVLSTKPWLRDPLVVKKEWDERAYKLEEHGGNGGKLCFAICWDNGMVVPHPPVRRALEMTRDALVTAGHRVIDWVPHRHAEMYEILNAIWAVGAEEQKIVTSTSGEPILTSMDPNEPVPEDFNVHKAATTPTPASALWQKQKAKRDIREEYLARWENTAKATGTGRPVDAIISPVAPYAAPPHGSNRDISYTAMWSALDYPSFAFPVTRVDPALDVQTPRDKFLSALDEEIFNLYDPSKFVNASVGLQLSGRTLEEEAVIAMTELVDAALKSFRDQ</sequence>
<evidence type="ECO:0000259" key="7">
    <source>
        <dbReference type="Pfam" id="PF01425"/>
    </source>
</evidence>
<dbReference type="AlphaFoldDB" id="A0A4R0R8E0"/>
<feature type="domain" description="Amidase" evidence="7">
    <location>
        <begin position="79"/>
        <end position="547"/>
    </location>
</feature>
<organism evidence="8 9">
    <name type="scientific">Steccherinum ochraceum</name>
    <dbReference type="NCBI Taxonomy" id="92696"/>
    <lineage>
        <taxon>Eukaryota</taxon>
        <taxon>Fungi</taxon>
        <taxon>Dikarya</taxon>
        <taxon>Basidiomycota</taxon>
        <taxon>Agaricomycotina</taxon>
        <taxon>Agaricomycetes</taxon>
        <taxon>Polyporales</taxon>
        <taxon>Steccherinaceae</taxon>
        <taxon>Steccherinum</taxon>
    </lineage>
</organism>
<evidence type="ECO:0000313" key="8">
    <source>
        <dbReference type="EMBL" id="TCD60219.1"/>
    </source>
</evidence>
<evidence type="ECO:0000313" key="9">
    <source>
        <dbReference type="Proteomes" id="UP000292702"/>
    </source>
</evidence>
<dbReference type="InterPro" id="IPR036928">
    <property type="entry name" value="AS_sf"/>
</dbReference>
<proteinExistence type="inferred from homology"/>
<comment type="catalytic activity">
    <reaction evidence="1">
        <text>a monocarboxylic acid amide + H2O = a monocarboxylate + NH4(+)</text>
        <dbReference type="Rhea" id="RHEA:12020"/>
        <dbReference type="ChEBI" id="CHEBI:15377"/>
        <dbReference type="ChEBI" id="CHEBI:28938"/>
        <dbReference type="ChEBI" id="CHEBI:35757"/>
        <dbReference type="ChEBI" id="CHEBI:83628"/>
        <dbReference type="EC" id="3.5.1.4"/>
    </reaction>
</comment>